<feature type="compositionally biased region" description="Polar residues" evidence="1">
    <location>
        <begin position="270"/>
        <end position="293"/>
    </location>
</feature>
<feature type="compositionally biased region" description="Polar residues" evidence="1">
    <location>
        <begin position="507"/>
        <end position="527"/>
    </location>
</feature>
<evidence type="ECO:0000313" key="2">
    <source>
        <dbReference type="EMBL" id="CAA2980157.1"/>
    </source>
</evidence>
<organism evidence="2 3">
    <name type="scientific">Olea europaea subsp. europaea</name>
    <dbReference type="NCBI Taxonomy" id="158383"/>
    <lineage>
        <taxon>Eukaryota</taxon>
        <taxon>Viridiplantae</taxon>
        <taxon>Streptophyta</taxon>
        <taxon>Embryophyta</taxon>
        <taxon>Tracheophyta</taxon>
        <taxon>Spermatophyta</taxon>
        <taxon>Magnoliopsida</taxon>
        <taxon>eudicotyledons</taxon>
        <taxon>Gunneridae</taxon>
        <taxon>Pentapetalae</taxon>
        <taxon>asterids</taxon>
        <taxon>lamiids</taxon>
        <taxon>Lamiales</taxon>
        <taxon>Oleaceae</taxon>
        <taxon>Oleeae</taxon>
        <taxon>Olea</taxon>
    </lineage>
</organism>
<accession>A0A8S0RLM8</accession>
<feature type="compositionally biased region" description="Polar residues" evidence="1">
    <location>
        <begin position="679"/>
        <end position="692"/>
    </location>
</feature>
<comment type="caution">
    <text evidence="2">The sequence shown here is derived from an EMBL/GenBank/DDBJ whole genome shotgun (WGS) entry which is preliminary data.</text>
</comment>
<feature type="region of interest" description="Disordered" evidence="1">
    <location>
        <begin position="745"/>
        <end position="764"/>
    </location>
</feature>
<feature type="compositionally biased region" description="Polar residues" evidence="1">
    <location>
        <begin position="246"/>
        <end position="259"/>
    </location>
</feature>
<feature type="region of interest" description="Disordered" evidence="1">
    <location>
        <begin position="80"/>
        <end position="113"/>
    </location>
</feature>
<sequence>MEESQKRASSGKLKEKSSLLELDIGNDFVTSWKSMSMAEDDAMDFDFAPDSKDKKKSFNFDKADMDFNMDADFGKISSFNMDIPDLDISSPFKKDGKSKEKSKSESANGKNKAKVDHFSFALDFDELGSFSFGSSLTKEGTKAEKNNDRGKNSKRGECQDEKDPSHTNFIENTSMPENELFEKPLSPGTTPTSNMDTQVDGSAGIDSPSKKSPSELVMGDIGTSNFSTAIDQVAEQKARKSPDLKFSSSRQQNSCQFEKTISPEPVNQEACRTNGASQDLSAHSASGEASQITGSRLLEVEAVDTNSNSSSGEQNVIEKPIAGSDSIGENTKVENSYLQGVAISQKNNGEENQVGTENHSLIGNKEYIEHGQGDSIVQNSPITIVVTGSNAENQGQASEILKSPLTSKPVDHFISEEERGAVVTRSRFFMRPDKAEPYLQKAPSAQTTASSLSSKVMSPTEPSPLDENRQGTSADGVQDGRKLNKSFPTQDQDVVEAKSAQKESQENAKNVDTLSLNMQLSKNTPQNHPFPRISASATTSLLTTKNTSAEAEKSSRANSSRRMLDPCGLKLSRTSGSDLEFSKSVTHEDVKSLGSSSQKRNLLGKEPSKITPSASGTASLLTMKNSSAEAKKFNQVNAGGRNLDLCGLRLSRTSESNHDSTKSVGCKDVKSLGNISQNKLMSGHESSNSTIGTLKKTPSPPSLKRKTLGEFNSSMMLLNPSKRLSQSPSENRNFAAISERVVDKKVSNHESLEDGSTKSTYQDSTLDASHEMNMKELDAPFSIENNTHVEQAEACTKELEDICNMLSKKHEEAKEILVRAIVNNNKLLMLNHPLYEEKISFQLFYVQFTSLFDMQYTSTKYADLNYLLHSNGSEICCQINTERNSCIRIIGYSSCL</sequence>
<feature type="compositionally biased region" description="Basic and acidic residues" evidence="1">
    <location>
        <begin position="92"/>
        <end position="104"/>
    </location>
</feature>
<feature type="compositionally biased region" description="Basic and acidic residues" evidence="1">
    <location>
        <begin position="745"/>
        <end position="756"/>
    </location>
</feature>
<dbReference type="EMBL" id="CACTIH010003642">
    <property type="protein sequence ID" value="CAA2980157.1"/>
    <property type="molecule type" value="Genomic_DNA"/>
</dbReference>
<reference evidence="2 3" key="1">
    <citation type="submission" date="2019-12" db="EMBL/GenBank/DDBJ databases">
        <authorList>
            <person name="Alioto T."/>
            <person name="Alioto T."/>
            <person name="Gomez Garrido J."/>
        </authorList>
    </citation>
    <scope>NUCLEOTIDE SEQUENCE [LARGE SCALE GENOMIC DNA]</scope>
</reference>
<dbReference type="OrthoDB" id="602706at2759"/>
<protein>
    <submittedName>
        <fullName evidence="2">Uncharacterized protein</fullName>
    </submittedName>
</protein>
<feature type="compositionally biased region" description="Polar residues" evidence="1">
    <location>
        <begin position="443"/>
        <end position="457"/>
    </location>
</feature>
<feature type="compositionally biased region" description="Basic and acidic residues" evidence="1">
    <location>
        <begin position="495"/>
        <end position="506"/>
    </location>
</feature>
<dbReference type="Gramene" id="OE9A067403T3">
    <property type="protein sequence ID" value="OE9A067403C3"/>
    <property type="gene ID" value="OE9A067403"/>
</dbReference>
<feature type="region of interest" description="Disordered" evidence="1">
    <location>
        <begin position="679"/>
        <end position="707"/>
    </location>
</feature>
<feature type="compositionally biased region" description="Polar residues" evidence="1">
    <location>
        <begin position="187"/>
        <end position="200"/>
    </location>
</feature>
<dbReference type="Proteomes" id="UP000594638">
    <property type="component" value="Unassembled WGS sequence"/>
</dbReference>
<keyword evidence="3" id="KW-1185">Reference proteome</keyword>
<dbReference type="InterPro" id="IPR038777">
    <property type="entry name" value="At4g18490-like"/>
</dbReference>
<dbReference type="PANTHER" id="PTHR36380">
    <property type="entry name" value="BNAA03G58330D PROTEIN"/>
    <property type="match status" value="1"/>
</dbReference>
<name>A0A8S0RLM8_OLEEU</name>
<dbReference type="PANTHER" id="PTHR36380:SF1">
    <property type="entry name" value="OS01G0755100 PROTEIN"/>
    <property type="match status" value="1"/>
</dbReference>
<gene>
    <name evidence="2" type="ORF">OLEA9_A067403</name>
</gene>
<proteinExistence type="predicted"/>
<evidence type="ECO:0000313" key="3">
    <source>
        <dbReference type="Proteomes" id="UP000594638"/>
    </source>
</evidence>
<feature type="compositionally biased region" description="Basic and acidic residues" evidence="1">
    <location>
        <begin position="139"/>
        <end position="165"/>
    </location>
</feature>
<dbReference type="AlphaFoldDB" id="A0A8S0RLM8"/>
<feature type="region of interest" description="Disordered" evidence="1">
    <location>
        <begin position="435"/>
        <end position="563"/>
    </location>
</feature>
<feature type="compositionally biased region" description="Basic and acidic residues" evidence="1">
    <location>
        <begin position="234"/>
        <end position="243"/>
    </location>
</feature>
<feature type="region of interest" description="Disordered" evidence="1">
    <location>
        <begin position="130"/>
        <end position="293"/>
    </location>
</feature>
<evidence type="ECO:0000256" key="1">
    <source>
        <dbReference type="SAM" id="MobiDB-lite"/>
    </source>
</evidence>
<feature type="compositionally biased region" description="Low complexity" evidence="1">
    <location>
        <begin position="534"/>
        <end position="549"/>
    </location>
</feature>
<feature type="region of interest" description="Disordered" evidence="1">
    <location>
        <begin position="582"/>
        <end position="617"/>
    </location>
</feature>
<feature type="compositionally biased region" description="Polar residues" evidence="1">
    <location>
        <begin position="166"/>
        <end position="176"/>
    </location>
</feature>